<dbReference type="HOGENOM" id="CLU_936791_0_0_1"/>
<dbReference type="Pfam" id="PF00167">
    <property type="entry name" value="FGF"/>
    <property type="match status" value="1"/>
</dbReference>
<dbReference type="AlphaFoldDB" id="H3CTS5"/>
<feature type="transmembrane region" description="Helical" evidence="3">
    <location>
        <begin position="58"/>
        <end position="79"/>
    </location>
</feature>
<sequence>MPTCGPLPLACEKCGAQVRNRNERLKLPRTSLNHCAAEDGEPPQKKKKKKKKKKKSPALLLIMPASFLSFVLIAVHLFVPLDCTMRPQDPEPHFQLRRTSGFKKHPSLGFSRSEGKGIHSPLLMILPLRTDTGNFVLIFNLQQRRFLCMDSKGQLYHSKLKKGEDCLFQRLWLDPAIPYQVFYSVSGGRLLKQERGELRVVRRHEPETPSSLWERLLVKRRRRSHEVNPSDPLRSQSDPSHSAKEPPGSDPSLLEQDQAGPISKETISSCDDPLRVLQSNGPVSPIKTNIADRPDQD</sequence>
<dbReference type="Gene3D" id="2.80.10.50">
    <property type="match status" value="1"/>
</dbReference>
<accession>H3CTS5</accession>
<proteinExistence type="inferred from homology"/>
<feature type="region of interest" description="Disordered" evidence="2">
    <location>
        <begin position="224"/>
        <end position="297"/>
    </location>
</feature>
<dbReference type="GO" id="GO:0008083">
    <property type="term" value="F:growth factor activity"/>
    <property type="evidence" value="ECO:0007669"/>
    <property type="project" value="InterPro"/>
</dbReference>
<dbReference type="InterPro" id="IPR008996">
    <property type="entry name" value="IL1/FGF"/>
</dbReference>
<keyword evidence="3" id="KW-1133">Transmembrane helix</keyword>
<dbReference type="InParanoid" id="H3CTS5"/>
<evidence type="ECO:0008006" key="6">
    <source>
        <dbReference type="Google" id="ProtNLM"/>
    </source>
</evidence>
<reference evidence="4" key="3">
    <citation type="submission" date="2025-09" db="UniProtKB">
        <authorList>
            <consortium name="Ensembl"/>
        </authorList>
    </citation>
    <scope>IDENTIFICATION</scope>
</reference>
<keyword evidence="3" id="KW-0472">Membrane</keyword>
<evidence type="ECO:0000256" key="3">
    <source>
        <dbReference type="SAM" id="Phobius"/>
    </source>
</evidence>
<dbReference type="GeneTree" id="ENSGT00530000069587"/>
<dbReference type="SUPFAM" id="SSF50353">
    <property type="entry name" value="Cytokine"/>
    <property type="match status" value="1"/>
</dbReference>
<evidence type="ECO:0000313" key="5">
    <source>
        <dbReference type="Proteomes" id="UP000007303"/>
    </source>
</evidence>
<protein>
    <recommendedName>
        <fullName evidence="6">Fibroblast growth factor 23</fullName>
    </recommendedName>
</protein>
<dbReference type="Proteomes" id="UP000007303">
    <property type="component" value="Unassembled WGS sequence"/>
</dbReference>
<keyword evidence="3" id="KW-0812">Transmembrane</keyword>
<dbReference type="InterPro" id="IPR002209">
    <property type="entry name" value="Fibroblast_GF_fam"/>
</dbReference>
<evidence type="ECO:0000256" key="2">
    <source>
        <dbReference type="SAM" id="MobiDB-lite"/>
    </source>
</evidence>
<comment type="similarity">
    <text evidence="1">Belongs to the heparin-binding growth factors family.</text>
</comment>
<evidence type="ECO:0000313" key="4">
    <source>
        <dbReference type="Ensembl" id="ENSTNIP00000011659.1"/>
    </source>
</evidence>
<reference evidence="4" key="2">
    <citation type="submission" date="2025-08" db="UniProtKB">
        <authorList>
            <consortium name="Ensembl"/>
        </authorList>
    </citation>
    <scope>IDENTIFICATION</scope>
</reference>
<dbReference type="Ensembl" id="ENSTNIT00000011847.1">
    <property type="protein sequence ID" value="ENSTNIP00000011659.1"/>
    <property type="gene ID" value="ENSTNIG00000008810.1"/>
</dbReference>
<evidence type="ECO:0000256" key="1">
    <source>
        <dbReference type="ARBA" id="ARBA00007936"/>
    </source>
</evidence>
<organism evidence="4 5">
    <name type="scientific">Tetraodon nigroviridis</name>
    <name type="common">Spotted green pufferfish</name>
    <name type="synonym">Chelonodon nigroviridis</name>
    <dbReference type="NCBI Taxonomy" id="99883"/>
    <lineage>
        <taxon>Eukaryota</taxon>
        <taxon>Metazoa</taxon>
        <taxon>Chordata</taxon>
        <taxon>Craniata</taxon>
        <taxon>Vertebrata</taxon>
        <taxon>Euteleostomi</taxon>
        <taxon>Actinopterygii</taxon>
        <taxon>Neopterygii</taxon>
        <taxon>Teleostei</taxon>
        <taxon>Neoteleostei</taxon>
        <taxon>Acanthomorphata</taxon>
        <taxon>Eupercaria</taxon>
        <taxon>Tetraodontiformes</taxon>
        <taxon>Tetradontoidea</taxon>
        <taxon>Tetraodontidae</taxon>
        <taxon>Tetraodon</taxon>
    </lineage>
</organism>
<keyword evidence="5" id="KW-1185">Reference proteome</keyword>
<name>H3CTS5_TETNG</name>
<feature type="compositionally biased region" description="Basic residues" evidence="2">
    <location>
        <begin position="45"/>
        <end position="55"/>
    </location>
</feature>
<feature type="region of interest" description="Disordered" evidence="2">
    <location>
        <begin position="28"/>
        <end position="55"/>
    </location>
</feature>
<reference evidence="5" key="1">
    <citation type="journal article" date="2004" name="Nature">
        <title>Genome duplication in the teleost fish Tetraodon nigroviridis reveals the early vertebrate proto-karyotype.</title>
        <authorList>
            <person name="Jaillon O."/>
            <person name="Aury J.-M."/>
            <person name="Brunet F."/>
            <person name="Petit J.-L."/>
            <person name="Stange-Thomann N."/>
            <person name="Mauceli E."/>
            <person name="Bouneau L."/>
            <person name="Fischer C."/>
            <person name="Ozouf-Costaz C."/>
            <person name="Bernot A."/>
            <person name="Nicaud S."/>
            <person name="Jaffe D."/>
            <person name="Fisher S."/>
            <person name="Lutfalla G."/>
            <person name="Dossat C."/>
            <person name="Segurens B."/>
            <person name="Dasilva C."/>
            <person name="Salanoubat M."/>
            <person name="Levy M."/>
            <person name="Boudet N."/>
            <person name="Castellano S."/>
            <person name="Anthouard V."/>
            <person name="Jubin C."/>
            <person name="Castelli V."/>
            <person name="Katinka M."/>
            <person name="Vacherie B."/>
            <person name="Biemont C."/>
            <person name="Skalli Z."/>
            <person name="Cattolico L."/>
            <person name="Poulain J."/>
            <person name="De Berardinis V."/>
            <person name="Cruaud C."/>
            <person name="Duprat S."/>
            <person name="Brottier P."/>
            <person name="Coutanceau J.-P."/>
            <person name="Gouzy J."/>
            <person name="Parra G."/>
            <person name="Lardier G."/>
            <person name="Chapple C."/>
            <person name="McKernan K.J."/>
            <person name="McEwan P."/>
            <person name="Bosak S."/>
            <person name="Kellis M."/>
            <person name="Volff J.-N."/>
            <person name="Guigo R."/>
            <person name="Zody M.C."/>
            <person name="Mesirov J."/>
            <person name="Lindblad-Toh K."/>
            <person name="Birren B."/>
            <person name="Nusbaum C."/>
            <person name="Kahn D."/>
            <person name="Robinson-Rechavi M."/>
            <person name="Laudet V."/>
            <person name="Schachter V."/>
            <person name="Quetier F."/>
            <person name="Saurin W."/>
            <person name="Scarpelli C."/>
            <person name="Wincker P."/>
            <person name="Lander E.S."/>
            <person name="Weissenbach J."/>
            <person name="Roest Crollius H."/>
        </authorList>
    </citation>
    <scope>NUCLEOTIDE SEQUENCE [LARGE SCALE GENOMIC DNA]</scope>
</reference>